<accession>A0A8D9F087</accession>
<dbReference type="EMBL" id="HBUF01046510">
    <property type="protein sequence ID" value="CAG6619895.1"/>
    <property type="molecule type" value="Transcribed_RNA"/>
</dbReference>
<dbReference type="EMBL" id="HBUF01339820">
    <property type="protein sequence ID" value="CAG6701318.1"/>
    <property type="molecule type" value="Transcribed_RNA"/>
</dbReference>
<dbReference type="Gene3D" id="3.40.30.10">
    <property type="entry name" value="Glutaredoxin"/>
    <property type="match status" value="1"/>
</dbReference>
<dbReference type="SUPFAM" id="SSF52833">
    <property type="entry name" value="Thioredoxin-like"/>
    <property type="match status" value="1"/>
</dbReference>
<reference evidence="3" key="1">
    <citation type="submission" date="2021-05" db="EMBL/GenBank/DDBJ databases">
        <authorList>
            <person name="Alioto T."/>
            <person name="Alioto T."/>
            <person name="Gomez Garrido J."/>
        </authorList>
    </citation>
    <scope>NUCLEOTIDE SEQUENCE</scope>
</reference>
<sequence>MSKETLSASNSFKTHFVKGYEALKQITEDLESERLKGSKIFVYFTGEKMSTGESWCPDCVHAEPYVQAYLRKNEPKLKINHLIITDAGNRDQWKDKSNSFRTVLNIQNLPTIIRWKGPQKLTGDELCNDSLLALLFEDAEDYL</sequence>
<dbReference type="EMBL" id="HBUF01046511">
    <property type="protein sequence ID" value="CAG6619896.1"/>
    <property type="molecule type" value="Transcribed_RNA"/>
</dbReference>
<dbReference type="InterPro" id="IPR010357">
    <property type="entry name" value="TXNDC17_dom"/>
</dbReference>
<dbReference type="PANTHER" id="PTHR12452">
    <property type="entry name" value="42-9-9 PROTEIN-RELATED"/>
    <property type="match status" value="1"/>
</dbReference>
<protein>
    <recommendedName>
        <fullName evidence="1">Thioredoxin domain-containing protein 17</fullName>
    </recommendedName>
</protein>
<dbReference type="InterPro" id="IPR045108">
    <property type="entry name" value="TXNDC17-like"/>
</dbReference>
<dbReference type="EMBL" id="HBUF01264696">
    <property type="protein sequence ID" value="CAG6683836.1"/>
    <property type="molecule type" value="Transcribed_RNA"/>
</dbReference>
<dbReference type="GO" id="GO:0047134">
    <property type="term" value="F:protein-disulfide reductase [NAD(P)H] activity"/>
    <property type="evidence" value="ECO:0007669"/>
    <property type="project" value="InterPro"/>
</dbReference>
<dbReference type="EMBL" id="HBUF01264697">
    <property type="protein sequence ID" value="CAG6683837.1"/>
    <property type="molecule type" value="Transcribed_RNA"/>
</dbReference>
<dbReference type="PANTHER" id="PTHR12452:SF6">
    <property type="entry name" value="THIOREDOXIN DOMAIN-CONTAINING PROTEIN 17"/>
    <property type="match status" value="1"/>
</dbReference>
<name>A0A8D9F087_9HEMI</name>
<organism evidence="3">
    <name type="scientific">Cacopsylla melanoneura</name>
    <dbReference type="NCBI Taxonomy" id="428564"/>
    <lineage>
        <taxon>Eukaryota</taxon>
        <taxon>Metazoa</taxon>
        <taxon>Ecdysozoa</taxon>
        <taxon>Arthropoda</taxon>
        <taxon>Hexapoda</taxon>
        <taxon>Insecta</taxon>
        <taxon>Pterygota</taxon>
        <taxon>Neoptera</taxon>
        <taxon>Paraneoptera</taxon>
        <taxon>Hemiptera</taxon>
        <taxon>Sternorrhyncha</taxon>
        <taxon>Psylloidea</taxon>
        <taxon>Psyllidae</taxon>
        <taxon>Psyllinae</taxon>
        <taxon>Cacopsylla</taxon>
    </lineage>
</organism>
<dbReference type="EMBL" id="HBUF01589682">
    <property type="protein sequence ID" value="CAG6772918.1"/>
    <property type="molecule type" value="Transcribed_RNA"/>
</dbReference>
<dbReference type="EMBL" id="HBUF01339817">
    <property type="protein sequence ID" value="CAG6701311.1"/>
    <property type="molecule type" value="Transcribed_RNA"/>
</dbReference>
<dbReference type="EMBL" id="HBUF01339819">
    <property type="protein sequence ID" value="CAG6701316.1"/>
    <property type="molecule type" value="Transcribed_RNA"/>
</dbReference>
<evidence type="ECO:0000259" key="2">
    <source>
        <dbReference type="Pfam" id="PF06110"/>
    </source>
</evidence>
<dbReference type="AlphaFoldDB" id="A0A8D9F087"/>
<dbReference type="GO" id="GO:0005829">
    <property type="term" value="C:cytosol"/>
    <property type="evidence" value="ECO:0007669"/>
    <property type="project" value="TreeGrafter"/>
</dbReference>
<dbReference type="EMBL" id="HBUF01589683">
    <property type="protein sequence ID" value="CAG6772919.1"/>
    <property type="molecule type" value="Transcribed_RNA"/>
</dbReference>
<feature type="domain" description="Thioredoxin" evidence="2">
    <location>
        <begin position="17"/>
        <end position="138"/>
    </location>
</feature>
<dbReference type="EMBL" id="HBUF01046509">
    <property type="protein sequence ID" value="CAG6619894.1"/>
    <property type="molecule type" value="Transcribed_RNA"/>
</dbReference>
<evidence type="ECO:0000313" key="3">
    <source>
        <dbReference type="EMBL" id="CAG6772918.1"/>
    </source>
</evidence>
<dbReference type="Pfam" id="PF06110">
    <property type="entry name" value="TXD17-like_Trx"/>
    <property type="match status" value="1"/>
</dbReference>
<proteinExistence type="predicted"/>
<dbReference type="EMBL" id="HBUF01339818">
    <property type="protein sequence ID" value="CAG6701314.1"/>
    <property type="molecule type" value="Transcribed_RNA"/>
</dbReference>
<dbReference type="InterPro" id="IPR036249">
    <property type="entry name" value="Thioredoxin-like_sf"/>
</dbReference>
<evidence type="ECO:0000256" key="1">
    <source>
        <dbReference type="ARBA" id="ARBA00016949"/>
    </source>
</evidence>